<proteinExistence type="predicted"/>
<gene>
    <name evidence="4" type="ORF">JD292_06270</name>
</gene>
<organism evidence="4 5">
    <name type="scientific">Leucobacter edaphi</name>
    <dbReference type="NCBI Taxonomy" id="2796472"/>
    <lineage>
        <taxon>Bacteria</taxon>
        <taxon>Bacillati</taxon>
        <taxon>Actinomycetota</taxon>
        <taxon>Actinomycetes</taxon>
        <taxon>Micrococcales</taxon>
        <taxon>Microbacteriaceae</taxon>
        <taxon>Leucobacter</taxon>
    </lineage>
</organism>
<feature type="transmembrane region" description="Helical" evidence="2">
    <location>
        <begin position="114"/>
        <end position="133"/>
    </location>
</feature>
<evidence type="ECO:0000259" key="3">
    <source>
        <dbReference type="Pfam" id="PF05360"/>
    </source>
</evidence>
<dbReference type="NCBIfam" id="NF008482">
    <property type="entry name" value="PRK11383.1"/>
    <property type="match status" value="1"/>
</dbReference>
<evidence type="ECO:0000313" key="5">
    <source>
        <dbReference type="Proteomes" id="UP000618733"/>
    </source>
</evidence>
<dbReference type="AlphaFoldDB" id="A0A934QD87"/>
<accession>A0A934QD87</accession>
<keyword evidence="2" id="KW-1133">Transmembrane helix</keyword>
<evidence type="ECO:0000256" key="1">
    <source>
        <dbReference type="SAM" id="MobiDB-lite"/>
    </source>
</evidence>
<dbReference type="GO" id="GO:0006974">
    <property type="term" value="P:DNA damage response"/>
    <property type="evidence" value="ECO:0007669"/>
    <property type="project" value="TreeGrafter"/>
</dbReference>
<feature type="transmembrane region" description="Helical" evidence="2">
    <location>
        <begin position="18"/>
        <end position="38"/>
    </location>
</feature>
<dbReference type="PANTHER" id="PTHR37290">
    <property type="entry name" value="INNER MEMBRANE PROTEIN YIAA-RELATED"/>
    <property type="match status" value="1"/>
</dbReference>
<dbReference type="InterPro" id="IPR008024">
    <property type="entry name" value="YiaAB"/>
</dbReference>
<feature type="transmembrane region" description="Helical" evidence="2">
    <location>
        <begin position="82"/>
        <end position="102"/>
    </location>
</feature>
<feature type="domain" description="YiaAB two helix" evidence="3">
    <location>
        <begin position="20"/>
        <end position="72"/>
    </location>
</feature>
<feature type="domain" description="YiaAB two helix" evidence="3">
    <location>
        <begin position="83"/>
        <end position="135"/>
    </location>
</feature>
<dbReference type="InterPro" id="IPR038972">
    <property type="entry name" value="YiaA-like"/>
</dbReference>
<dbReference type="Pfam" id="PF05360">
    <property type="entry name" value="YiaAB"/>
    <property type="match status" value="2"/>
</dbReference>
<dbReference type="Proteomes" id="UP000618733">
    <property type="component" value="Unassembled WGS sequence"/>
</dbReference>
<sequence>MENGNSDLRRDQFGKPTAAFVGAAWAALALATIVYFISLWRADMDPFEKGFFLGSFFFGLVSAVGLQKSVRDRHEGVPVTSIYLGVSWLGLFISIGMLAWGLWNSPLLPSENGLYGMTFAMAVFAVIVVQKNVRDLIAYKAQHPELFGPDAVEARRQTAQREDHRSAAPFEPTR</sequence>
<dbReference type="GO" id="GO:0005886">
    <property type="term" value="C:plasma membrane"/>
    <property type="evidence" value="ECO:0007669"/>
    <property type="project" value="TreeGrafter"/>
</dbReference>
<keyword evidence="5" id="KW-1185">Reference proteome</keyword>
<keyword evidence="2" id="KW-0472">Membrane</keyword>
<feature type="transmembrane region" description="Helical" evidence="2">
    <location>
        <begin position="50"/>
        <end position="70"/>
    </location>
</feature>
<dbReference type="PANTHER" id="PTHR37290:SF1">
    <property type="entry name" value="INNER MEMBRANE PROTEIN YIAA"/>
    <property type="match status" value="1"/>
</dbReference>
<feature type="region of interest" description="Disordered" evidence="1">
    <location>
        <begin position="154"/>
        <end position="174"/>
    </location>
</feature>
<dbReference type="EMBL" id="JAEHOI010000005">
    <property type="protein sequence ID" value="MBK0421675.1"/>
    <property type="molecule type" value="Genomic_DNA"/>
</dbReference>
<keyword evidence="2" id="KW-0812">Transmembrane</keyword>
<feature type="compositionally biased region" description="Basic and acidic residues" evidence="1">
    <location>
        <begin position="154"/>
        <end position="166"/>
    </location>
</feature>
<protein>
    <recommendedName>
        <fullName evidence="3">YiaAB two helix domain-containing protein</fullName>
    </recommendedName>
</protein>
<evidence type="ECO:0000313" key="4">
    <source>
        <dbReference type="EMBL" id="MBK0421675.1"/>
    </source>
</evidence>
<name>A0A934QD87_9MICO</name>
<comment type="caution">
    <text evidence="4">The sequence shown here is derived from an EMBL/GenBank/DDBJ whole genome shotgun (WGS) entry which is preliminary data.</text>
</comment>
<reference evidence="4" key="1">
    <citation type="submission" date="2020-12" db="EMBL/GenBank/DDBJ databases">
        <title>Leucobacter sp. CAS2, isolated from Chromium sludge.</title>
        <authorList>
            <person name="Xu Z."/>
        </authorList>
    </citation>
    <scope>NUCLEOTIDE SEQUENCE</scope>
    <source>
        <strain evidence="4">CSA2</strain>
    </source>
</reference>
<evidence type="ECO:0000256" key="2">
    <source>
        <dbReference type="SAM" id="Phobius"/>
    </source>
</evidence>